<evidence type="ECO:0000313" key="3">
    <source>
        <dbReference type="Proteomes" id="UP000007089"/>
    </source>
</evidence>
<keyword evidence="3" id="KW-1185">Reference proteome</keyword>
<accession>B8JGI7</accession>
<evidence type="ECO:0000259" key="1">
    <source>
        <dbReference type="Pfam" id="PF09356"/>
    </source>
</evidence>
<dbReference type="HOGENOM" id="CLU_080134_1_0_7"/>
<dbReference type="EMBL" id="CP001359">
    <property type="protein sequence ID" value="ACL64658.1"/>
    <property type="molecule type" value="Genomic_DNA"/>
</dbReference>
<name>B8JGI7_ANAD2</name>
<feature type="domain" description="Bacteriophage phiJL001 Gp84 C-terminal" evidence="1">
    <location>
        <begin position="206"/>
        <end position="285"/>
    </location>
</feature>
<organism evidence="2 3">
    <name type="scientific">Anaeromyxobacter dehalogenans (strain ATCC BAA-258 / DSM 21875 / 2CP-1)</name>
    <dbReference type="NCBI Taxonomy" id="455488"/>
    <lineage>
        <taxon>Bacteria</taxon>
        <taxon>Pseudomonadati</taxon>
        <taxon>Myxococcota</taxon>
        <taxon>Myxococcia</taxon>
        <taxon>Myxococcales</taxon>
        <taxon>Cystobacterineae</taxon>
        <taxon>Anaeromyxobacteraceae</taxon>
        <taxon>Anaeromyxobacter</taxon>
    </lineage>
</organism>
<proteinExistence type="predicted"/>
<dbReference type="Pfam" id="PF09356">
    <property type="entry name" value="Phage_BR0599"/>
    <property type="match status" value="1"/>
</dbReference>
<sequence>MKSIGVELQPVLYGADVHLMAELFTFEFREGTQRWTSADTDVVSGSATWSCSGPIITKGKSRTQSGLQVDTLDVTLVPGTGALGGTPMLQAALQGSFDDVRILVQRAFFSGSWGSLAGMVTDFDGRVVNVEPASTRIELTVKSLMASMSRAFPPRANQAQCPYILGDGRCGVSMYPHTFGLAASSGSTTTVVRVGSSTFPVDDLKIGTLSVVSGPMSGSVRTIVRNSQVATGITAVEVTPALPQVPVSGTSLVLSRGCDHTRVKCHYTFSNIARFGGFPDAPSTDAGR</sequence>
<dbReference type="RefSeq" id="WP_012632632.1">
    <property type="nucleotide sequence ID" value="NC_011891.1"/>
</dbReference>
<dbReference type="Proteomes" id="UP000007089">
    <property type="component" value="Chromosome"/>
</dbReference>
<dbReference type="InterPro" id="IPR018964">
    <property type="entry name" value="Phage_phiJL001_Gp84_C"/>
</dbReference>
<dbReference type="AlphaFoldDB" id="B8JGI7"/>
<protein>
    <submittedName>
        <fullName evidence="2">Phage associated protein</fullName>
    </submittedName>
</protein>
<dbReference type="Pfam" id="PF09931">
    <property type="entry name" value="Phage_phiJL001_Gp84_N"/>
    <property type="match status" value="1"/>
</dbReference>
<gene>
    <name evidence="2" type="ordered locus">A2cp1_1314</name>
</gene>
<evidence type="ECO:0000313" key="2">
    <source>
        <dbReference type="EMBL" id="ACL64658.1"/>
    </source>
</evidence>
<reference evidence="2" key="1">
    <citation type="submission" date="2009-01" db="EMBL/GenBank/DDBJ databases">
        <title>Complete sequence of Anaeromyxobacter dehalogenans 2CP-1.</title>
        <authorList>
            <consortium name="US DOE Joint Genome Institute"/>
            <person name="Lucas S."/>
            <person name="Copeland A."/>
            <person name="Lapidus A."/>
            <person name="Glavina del Rio T."/>
            <person name="Dalin E."/>
            <person name="Tice H."/>
            <person name="Bruce D."/>
            <person name="Goodwin L."/>
            <person name="Pitluck S."/>
            <person name="Saunders E."/>
            <person name="Brettin T."/>
            <person name="Detter J.C."/>
            <person name="Han C."/>
            <person name="Larimer F."/>
            <person name="Land M."/>
            <person name="Hauser L."/>
            <person name="Kyrpides N."/>
            <person name="Ovchinnikova G."/>
            <person name="Beliaev A.S."/>
            <person name="Richardson P."/>
        </authorList>
    </citation>
    <scope>NUCLEOTIDE SEQUENCE</scope>
    <source>
        <strain evidence="2">2CP-1</strain>
    </source>
</reference>
<dbReference type="KEGG" id="acp:A2cp1_1314"/>